<evidence type="ECO:0000313" key="2">
    <source>
        <dbReference type="Proteomes" id="UP000030012"/>
    </source>
</evidence>
<comment type="caution">
    <text evidence="1">The sequence shown here is derived from an EMBL/GenBank/DDBJ whole genome shotgun (WGS) entry which is preliminary data.</text>
</comment>
<reference evidence="1 2" key="1">
    <citation type="submission" date="2014-01" db="EMBL/GenBank/DDBJ databases">
        <title>Plasmidome dynamics in the species complex Clostridium novyi sensu lato converts strains of independent lineages into distinctly different pathogens.</title>
        <authorList>
            <person name="Skarin H."/>
            <person name="Segerman B."/>
        </authorList>
    </citation>
    <scope>NUCLEOTIDE SEQUENCE [LARGE SCALE GENOMIC DNA]</scope>
    <source>
        <strain evidence="1 2">4552</strain>
    </source>
</reference>
<proteinExistence type="predicted"/>
<dbReference type="PANTHER" id="PTHR12526">
    <property type="entry name" value="GLYCOSYLTRANSFERASE"/>
    <property type="match status" value="1"/>
</dbReference>
<dbReference type="OrthoDB" id="9816564at2"/>
<dbReference type="SUPFAM" id="SSF53756">
    <property type="entry name" value="UDP-Glycosyltransferase/glycogen phosphorylase"/>
    <property type="match status" value="1"/>
</dbReference>
<name>A0A0A0ID30_CLONO</name>
<dbReference type="Proteomes" id="UP000030012">
    <property type="component" value="Unassembled WGS sequence"/>
</dbReference>
<dbReference type="GO" id="GO:0016740">
    <property type="term" value="F:transferase activity"/>
    <property type="evidence" value="ECO:0007669"/>
    <property type="project" value="UniProtKB-KW"/>
</dbReference>
<accession>A0A0A0ID30</accession>
<dbReference type="RefSeq" id="WP_039253099.1">
    <property type="nucleotide sequence ID" value="NZ_JENJ01000009.1"/>
</dbReference>
<protein>
    <submittedName>
        <fullName evidence="1">Glycosyl transferase</fullName>
    </submittedName>
</protein>
<keyword evidence="1" id="KW-0808">Transferase</keyword>
<evidence type="ECO:0000313" key="1">
    <source>
        <dbReference type="EMBL" id="KGM97510.1"/>
    </source>
</evidence>
<gene>
    <name evidence="1" type="ORF">Z968_03035</name>
</gene>
<dbReference type="Pfam" id="PF13692">
    <property type="entry name" value="Glyco_trans_1_4"/>
    <property type="match status" value="1"/>
</dbReference>
<sequence length="379" mass="45149">MKKILMAEYLEYNSDFKVGNHHYAEMFSKSQYEVLWLSPIYNYITKIVDYSIYKQRKALNKKVFPILDKNIYGYAPHSLTLYGKMPLLDTKLANKMSIELTIPNIINALKYNRFYEVDILWLTNPKYYYLTEKIKYKKLIYRCADDIDGFEKVCKTMSYFEEKIMRKADIVFATAHSLMDKKKKIRQDIIYLPNGVELDNFMRSKYSMPKEFKKSINKKCIYVGAIDHWFDVDLIKYCAKKLPNIDFYLIGPIKINLNELQDFKNVYILGKKNYDDIPNYLYYSDVSIIPFKVNDLTDSITPIKLYEYMSVGLNVVSTNFKEMNYIDSPAYISGNYEEFCSYILKGIKNKEYNINVNKKFAKNNTWSKRFEDIKRFIYE</sequence>
<dbReference type="Gene3D" id="3.40.50.11010">
    <property type="match status" value="1"/>
</dbReference>
<dbReference type="EMBL" id="JENJ01000009">
    <property type="protein sequence ID" value="KGM97510.1"/>
    <property type="molecule type" value="Genomic_DNA"/>
</dbReference>
<dbReference type="Gene3D" id="3.40.50.2000">
    <property type="entry name" value="Glycogen Phosphorylase B"/>
    <property type="match status" value="1"/>
</dbReference>
<dbReference type="AlphaFoldDB" id="A0A0A0ID30"/>
<organism evidence="1 2">
    <name type="scientific">Clostridium novyi A str. 4552</name>
    <dbReference type="NCBI Taxonomy" id="1444289"/>
    <lineage>
        <taxon>Bacteria</taxon>
        <taxon>Bacillati</taxon>
        <taxon>Bacillota</taxon>
        <taxon>Clostridia</taxon>
        <taxon>Eubacteriales</taxon>
        <taxon>Clostridiaceae</taxon>
        <taxon>Clostridium</taxon>
    </lineage>
</organism>